<dbReference type="Pfam" id="PF03808">
    <property type="entry name" value="Glyco_tran_WecG"/>
    <property type="match status" value="1"/>
</dbReference>
<name>A0A844DQ26_9FIRM</name>
<keyword evidence="1" id="KW-0328">Glycosyltransferase</keyword>
<dbReference type="NCBIfam" id="TIGR00696">
    <property type="entry name" value="wecG_tagA_cpsF"/>
    <property type="match status" value="1"/>
</dbReference>
<dbReference type="PANTHER" id="PTHR34136:SF1">
    <property type="entry name" value="UDP-N-ACETYL-D-MANNOSAMINURONIC ACID TRANSFERASE"/>
    <property type="match status" value="1"/>
</dbReference>
<accession>A0A844DQ26</accession>
<dbReference type="AlphaFoldDB" id="A0A844DQ26"/>
<dbReference type="InterPro" id="IPR004629">
    <property type="entry name" value="WecG_TagA_CpsF"/>
</dbReference>
<evidence type="ECO:0000256" key="1">
    <source>
        <dbReference type="ARBA" id="ARBA00022676"/>
    </source>
</evidence>
<organism evidence="3 4">
    <name type="scientific">Faecalibacterium prausnitzii</name>
    <dbReference type="NCBI Taxonomy" id="853"/>
    <lineage>
        <taxon>Bacteria</taxon>
        <taxon>Bacillati</taxon>
        <taxon>Bacillota</taxon>
        <taxon>Clostridia</taxon>
        <taxon>Eubacteriales</taxon>
        <taxon>Oscillospiraceae</taxon>
        <taxon>Faecalibacterium</taxon>
    </lineage>
</organism>
<keyword evidence="2 3" id="KW-0808">Transferase</keyword>
<reference evidence="3 4" key="1">
    <citation type="journal article" date="2019" name="Nat. Med.">
        <title>A library of human gut bacterial isolates paired with longitudinal multiomics data enables mechanistic microbiome research.</title>
        <authorList>
            <person name="Poyet M."/>
            <person name="Groussin M."/>
            <person name="Gibbons S.M."/>
            <person name="Avila-Pacheco J."/>
            <person name="Jiang X."/>
            <person name="Kearney S.M."/>
            <person name="Perrotta A.R."/>
            <person name="Berdy B."/>
            <person name="Zhao S."/>
            <person name="Lieberman T.D."/>
            <person name="Swanson P.K."/>
            <person name="Smith M."/>
            <person name="Roesemann S."/>
            <person name="Alexander J.E."/>
            <person name="Rich S.A."/>
            <person name="Livny J."/>
            <person name="Vlamakis H."/>
            <person name="Clish C."/>
            <person name="Bullock K."/>
            <person name="Deik A."/>
            <person name="Scott J."/>
            <person name="Pierce K.A."/>
            <person name="Xavier R.J."/>
            <person name="Alm E.J."/>
        </authorList>
    </citation>
    <scope>NUCLEOTIDE SEQUENCE [LARGE SCALE GENOMIC DNA]</scope>
    <source>
        <strain evidence="3 4">BIOML-B1</strain>
    </source>
</reference>
<dbReference type="CDD" id="cd06533">
    <property type="entry name" value="Glyco_transf_WecG_TagA"/>
    <property type="match status" value="1"/>
</dbReference>
<sequence length="257" mass="29804">MIHCNKLKNIPTRVNIIGVPISVVNMESCISFLFSNWDAVHGNYVCVSNVHTTVMAHDDPQYYKVQAESLLSVPDGKPLSVIGRKKFPQMNRVTGPDLMRRLFEESKEKKIRHYFYGTTQENINALLEKIKKEYPWVEVVGYEPSVFRPLSEEEENALIARINQTNPDIVWVALGAPRQEEFCYKMQGKINGLMIGVGGAFNVVSGVIDEAPQWMQDISLEWFYRFMKEPKRLFRRYLVTNSKFIWLSLLNEHTKIR</sequence>
<proteinExistence type="predicted"/>
<comment type="caution">
    <text evidence="3">The sequence shown here is derived from an EMBL/GenBank/DDBJ whole genome shotgun (WGS) entry which is preliminary data.</text>
</comment>
<evidence type="ECO:0000313" key="3">
    <source>
        <dbReference type="EMBL" id="MSC53119.1"/>
    </source>
</evidence>
<gene>
    <name evidence="3" type="ORF">GKE10_14760</name>
</gene>
<dbReference type="EMBL" id="WKQM01000061">
    <property type="protein sequence ID" value="MSC53119.1"/>
    <property type="molecule type" value="Genomic_DNA"/>
</dbReference>
<dbReference type="GO" id="GO:0016758">
    <property type="term" value="F:hexosyltransferase activity"/>
    <property type="evidence" value="ECO:0007669"/>
    <property type="project" value="TreeGrafter"/>
</dbReference>
<dbReference type="PANTHER" id="PTHR34136">
    <property type="match status" value="1"/>
</dbReference>
<dbReference type="Proteomes" id="UP000462091">
    <property type="component" value="Unassembled WGS sequence"/>
</dbReference>
<protein>
    <submittedName>
        <fullName evidence="3">WecB/TagA/CpsF family glycosyltransferase</fullName>
    </submittedName>
</protein>
<evidence type="ECO:0000313" key="4">
    <source>
        <dbReference type="Proteomes" id="UP000462091"/>
    </source>
</evidence>
<evidence type="ECO:0000256" key="2">
    <source>
        <dbReference type="ARBA" id="ARBA00022679"/>
    </source>
</evidence>